<dbReference type="SUPFAM" id="SSF53187">
    <property type="entry name" value="Zn-dependent exopeptidases"/>
    <property type="match status" value="1"/>
</dbReference>
<reference evidence="4" key="1">
    <citation type="journal article" date="2019" name="Int. J. Syst. Evol. Microbiol.">
        <title>The Global Catalogue of Microorganisms (GCM) 10K type strain sequencing project: providing services to taxonomists for standard genome sequencing and annotation.</title>
        <authorList>
            <consortium name="The Broad Institute Genomics Platform"/>
            <consortium name="The Broad Institute Genome Sequencing Center for Infectious Disease"/>
            <person name="Wu L."/>
            <person name="Ma J."/>
        </authorList>
    </citation>
    <scope>NUCLEOTIDE SEQUENCE [LARGE SCALE GENOMIC DNA]</scope>
    <source>
        <strain evidence="4">CCUG 63682</strain>
    </source>
</reference>
<dbReference type="RefSeq" id="WP_387961968.1">
    <property type="nucleotide sequence ID" value="NZ_JBHSGP010000012.1"/>
</dbReference>
<dbReference type="EMBL" id="JBHSGP010000012">
    <property type="protein sequence ID" value="MFC4721904.1"/>
    <property type="molecule type" value="Genomic_DNA"/>
</dbReference>
<evidence type="ECO:0000313" key="3">
    <source>
        <dbReference type="EMBL" id="MFC4721904.1"/>
    </source>
</evidence>
<evidence type="ECO:0000313" key="4">
    <source>
        <dbReference type="Proteomes" id="UP001595953"/>
    </source>
</evidence>
<accession>A0ABV9N330</accession>
<comment type="caution">
    <text evidence="3">The sequence shown here is derived from an EMBL/GenBank/DDBJ whole genome shotgun (WGS) entry which is preliminary data.</text>
</comment>
<proteinExistence type="predicted"/>
<feature type="signal peptide" evidence="1">
    <location>
        <begin position="1"/>
        <end position="19"/>
    </location>
</feature>
<dbReference type="Gene3D" id="3.50.30.30">
    <property type="match status" value="1"/>
</dbReference>
<dbReference type="Gene3D" id="3.40.630.10">
    <property type="entry name" value="Zn peptidases"/>
    <property type="match status" value="1"/>
</dbReference>
<name>A0ABV9N330_9FLAO</name>
<sequence>MKKIIYSSMLLFMTSIGFSQETPFLNDAEIRMLINELSGDRSFEHIRVLTQWHRDSGMDGYFKAADYVIEEAKKAGLEDVKFIEQPLGGPNYTAISAELWMTEPIEIKLADIGDHALYLSDGSHDADVTAELVWAGTGSEEDLKDLDVKGKIVLVSGYPGEAVNNAVYAKGALGVVCYGTSESKNPMDFPDQLAWTRIPVTPPSGKKGTFAFNLSPRKGEQLKKVLQTNELQDIFATGKATRGGKVVVKAKVDTEIGEAPGRTGFVEGWIRGSKYHDKQIVITAHLQEEQGSANDDGSGCGNLLEIARTLNKLIAEGKIERPLRDIRFWWTDEIYSEYRYFRDFPEEPKKMMANLHQDMVGAKQSVGSRIQHLIYAPHSITSYLDALFESVGTFVIQTNNPFITAGRMGGYPRPHSRPIYATRGTRESFGARFVPFFNASDNMNFIEGAIGVPAVGLINWDDFYIHSSDDDLWQIDATQLQRNAFIIASMAYYLGKAEADQTQLLLAETYAQGSKRMANDLHVAYQHIQKGNNPELDWKIADIIIEQGIMRELRALNSVKDVVGYGESSTDLIEAYSDQMLIKENTLMEELETNYKAKYQVRRVPNTRLTDEEQAANKKVPKNNPVLDEYFGKRKSYVAGTQIHSTMRMEVFNFVDGKRSYYDIYKAVLAEILAAGNWYYGTLTLSDVVRLLDANVESGALTLKR</sequence>
<organism evidence="3 4">
    <name type="scientific">Geojedonia litorea</name>
    <dbReference type="NCBI Taxonomy" id="1268269"/>
    <lineage>
        <taxon>Bacteria</taxon>
        <taxon>Pseudomonadati</taxon>
        <taxon>Bacteroidota</taxon>
        <taxon>Flavobacteriia</taxon>
        <taxon>Flavobacteriales</taxon>
        <taxon>Flavobacteriaceae</taxon>
        <taxon>Geojedonia</taxon>
    </lineage>
</organism>
<dbReference type="Pfam" id="PF04389">
    <property type="entry name" value="Peptidase_M28"/>
    <property type="match status" value="1"/>
</dbReference>
<evidence type="ECO:0000256" key="1">
    <source>
        <dbReference type="SAM" id="SignalP"/>
    </source>
</evidence>
<keyword evidence="1" id="KW-0732">Signal</keyword>
<dbReference type="PANTHER" id="PTHR10404:SF46">
    <property type="entry name" value="VACUOLAR PROTEIN SORTING-ASSOCIATED PROTEIN 70"/>
    <property type="match status" value="1"/>
</dbReference>
<dbReference type="Proteomes" id="UP001595953">
    <property type="component" value="Unassembled WGS sequence"/>
</dbReference>
<gene>
    <name evidence="3" type="ORF">ACFO5O_06210</name>
</gene>
<dbReference type="PANTHER" id="PTHR10404">
    <property type="entry name" value="N-ACETYLATED-ALPHA-LINKED ACIDIC DIPEPTIDASE"/>
    <property type="match status" value="1"/>
</dbReference>
<feature type="chain" id="PRO_5045731417" evidence="1">
    <location>
        <begin position="20"/>
        <end position="705"/>
    </location>
</feature>
<protein>
    <submittedName>
        <fullName evidence="3">M28 family peptidase</fullName>
    </submittedName>
</protein>
<dbReference type="InterPro" id="IPR046450">
    <property type="entry name" value="PA_dom_sf"/>
</dbReference>
<dbReference type="InterPro" id="IPR007484">
    <property type="entry name" value="Peptidase_M28"/>
</dbReference>
<dbReference type="SUPFAM" id="SSF52025">
    <property type="entry name" value="PA domain"/>
    <property type="match status" value="1"/>
</dbReference>
<keyword evidence="4" id="KW-1185">Reference proteome</keyword>
<feature type="domain" description="Peptidase M28" evidence="2">
    <location>
        <begin position="270"/>
        <end position="395"/>
    </location>
</feature>
<evidence type="ECO:0000259" key="2">
    <source>
        <dbReference type="Pfam" id="PF04389"/>
    </source>
</evidence>
<dbReference type="InterPro" id="IPR039373">
    <property type="entry name" value="Peptidase_M28B"/>
</dbReference>